<keyword evidence="2" id="KW-1185">Reference proteome</keyword>
<dbReference type="InterPro" id="IPR007788">
    <property type="entry name" value="QCT"/>
</dbReference>
<organism evidence="1 2">
    <name type="scientific">Phytophthora pseudosyringae</name>
    <dbReference type="NCBI Taxonomy" id="221518"/>
    <lineage>
        <taxon>Eukaryota</taxon>
        <taxon>Sar</taxon>
        <taxon>Stramenopiles</taxon>
        <taxon>Oomycota</taxon>
        <taxon>Peronosporomycetes</taxon>
        <taxon>Peronosporales</taxon>
        <taxon>Peronosporaceae</taxon>
        <taxon>Phytophthora</taxon>
    </lineage>
</organism>
<dbReference type="PANTHER" id="PTHR31270">
    <property type="entry name" value="GLUTAMINYL-PEPTIDE CYCLOTRANSFERASE"/>
    <property type="match status" value="1"/>
</dbReference>
<name>A0A8T1WM66_9STRA</name>
<evidence type="ECO:0000313" key="1">
    <source>
        <dbReference type="EMBL" id="KAG7393554.1"/>
    </source>
</evidence>
<gene>
    <name evidence="1" type="ORF">PHYPSEUDO_007391</name>
</gene>
<sequence>MERLPNSHAKYQRLRRSKELGGRLQGALANGETGRTAGSIALQREHSSRSPVCNGAAATPSSLAEILPAMCCPWSTGYKYKSAVGDSLAAAAKAAFVLISFMQCIAVTRVDNALWTRPRVRLLLTLLLAVLLTCLSRVGATGDGARTAVRLVTIHPHNASAFTEGLVFDDGALIESTGLNGESFIRKYKLSDLNANYFKAGAARAVPFRQEFRFDAAIFGEGVTVLGDKLFALTYKAQQVLVLSRHDFQLIGQFPFTTSTKEGWGLTTDGEFLIASDGSAKVLFFDPRDDFRLHHNITVRNNGKPVTNVNELEYVEGELLANVWFEDHILRIDIATGDVLEQIDLDWIPNMVPNLHTEAMKISPFKQDAVMNGIAYDPVTRHVFVTGKLWDSMFELELSYLNSHNRPIVP</sequence>
<dbReference type="PANTHER" id="PTHR31270:SF1">
    <property type="entry name" value="GLUTAMINYL-PEPTIDE CYCLOTRANSFERASE"/>
    <property type="match status" value="1"/>
</dbReference>
<reference evidence="1" key="1">
    <citation type="submission" date="2021-02" db="EMBL/GenBank/DDBJ databases">
        <authorList>
            <person name="Palmer J.M."/>
        </authorList>
    </citation>
    <scope>NUCLEOTIDE SEQUENCE</scope>
    <source>
        <strain evidence="1">SCRP734</strain>
    </source>
</reference>
<comment type="caution">
    <text evidence="1">The sequence shown here is derived from an EMBL/GenBank/DDBJ whole genome shotgun (WGS) entry which is preliminary data.</text>
</comment>
<proteinExistence type="predicted"/>
<dbReference type="Pfam" id="PF05096">
    <property type="entry name" value="Glu_cyclase_2"/>
    <property type="match status" value="1"/>
</dbReference>
<dbReference type="AlphaFoldDB" id="A0A8T1WM66"/>
<evidence type="ECO:0000313" key="2">
    <source>
        <dbReference type="Proteomes" id="UP000694044"/>
    </source>
</evidence>
<evidence type="ECO:0008006" key="3">
    <source>
        <dbReference type="Google" id="ProtNLM"/>
    </source>
</evidence>
<dbReference type="OrthoDB" id="409395at2759"/>
<dbReference type="GO" id="GO:0016603">
    <property type="term" value="F:glutaminyl-peptide cyclotransferase activity"/>
    <property type="evidence" value="ECO:0007669"/>
    <property type="project" value="InterPro"/>
</dbReference>
<protein>
    <recommendedName>
        <fullName evidence="3">Glutamine cyclotransferase</fullName>
    </recommendedName>
</protein>
<dbReference type="Proteomes" id="UP000694044">
    <property type="component" value="Unassembled WGS sequence"/>
</dbReference>
<dbReference type="EMBL" id="JAGDFM010000003">
    <property type="protein sequence ID" value="KAG7393554.1"/>
    <property type="molecule type" value="Genomic_DNA"/>
</dbReference>
<accession>A0A8T1WM66</accession>